<protein>
    <submittedName>
        <fullName evidence="14">Uncharacterized protein</fullName>
    </submittedName>
</protein>
<evidence type="ECO:0000256" key="5">
    <source>
        <dbReference type="ARBA" id="ARBA00022452"/>
    </source>
</evidence>
<dbReference type="Gene3D" id="3.30.1300.30">
    <property type="entry name" value="GSPII I/J protein-like"/>
    <property type="match status" value="1"/>
</dbReference>
<dbReference type="Proteomes" id="UP000830055">
    <property type="component" value="Chromosome"/>
</dbReference>
<dbReference type="Pfam" id="PF05662">
    <property type="entry name" value="YadA_stalk"/>
    <property type="match status" value="2"/>
</dbReference>
<feature type="domain" description="Trimeric autotransporter adhesin YadA-like stalk" evidence="13">
    <location>
        <begin position="165"/>
        <end position="202"/>
    </location>
</feature>
<keyword evidence="7" id="KW-0732">Signal</keyword>
<evidence type="ECO:0000256" key="4">
    <source>
        <dbReference type="ARBA" id="ARBA00022448"/>
    </source>
</evidence>
<dbReference type="InterPro" id="IPR011049">
    <property type="entry name" value="Serralysin-like_metalloprot_C"/>
</dbReference>
<evidence type="ECO:0000256" key="1">
    <source>
        <dbReference type="ARBA" id="ARBA00004241"/>
    </source>
</evidence>
<proteinExistence type="inferred from homology"/>
<evidence type="ECO:0000259" key="11">
    <source>
        <dbReference type="Pfam" id="PF03895"/>
    </source>
</evidence>
<gene>
    <name evidence="14" type="ORF">DPPLL_29970</name>
</gene>
<keyword evidence="6" id="KW-0812">Transmembrane</keyword>
<evidence type="ECO:0000256" key="7">
    <source>
        <dbReference type="ARBA" id="ARBA00022729"/>
    </source>
</evidence>
<evidence type="ECO:0000256" key="9">
    <source>
        <dbReference type="ARBA" id="ARBA00023136"/>
    </source>
</evidence>
<keyword evidence="8" id="KW-0653">Protein transport</keyword>
<dbReference type="Gene3D" id="2.150.10.10">
    <property type="entry name" value="Serralysin-like metalloprotease, C-terminal"/>
    <property type="match status" value="2"/>
</dbReference>
<evidence type="ECO:0000256" key="3">
    <source>
        <dbReference type="ARBA" id="ARBA00005848"/>
    </source>
</evidence>
<dbReference type="RefSeq" id="WP_284151974.1">
    <property type="nucleotide sequence ID" value="NZ_AP025516.1"/>
</dbReference>
<evidence type="ECO:0000313" key="15">
    <source>
        <dbReference type="Proteomes" id="UP000830055"/>
    </source>
</evidence>
<reference evidence="14 15" key="1">
    <citation type="submission" date="2022-01" db="EMBL/GenBank/DDBJ databases">
        <title>Desulfofustis limnae sp. nov., a novel mesophilic sulfate-reducing bacterium isolated from marsh soil.</title>
        <authorList>
            <person name="Watanabe M."/>
            <person name="Takahashi A."/>
            <person name="Kojima H."/>
            <person name="Fukui M."/>
        </authorList>
    </citation>
    <scope>NUCLEOTIDE SEQUENCE [LARGE SCALE GENOMIC DNA]</scope>
    <source>
        <strain evidence="14 15">PPLL</strain>
    </source>
</reference>
<evidence type="ECO:0000256" key="6">
    <source>
        <dbReference type="ARBA" id="ARBA00022692"/>
    </source>
</evidence>
<evidence type="ECO:0000256" key="8">
    <source>
        <dbReference type="ARBA" id="ARBA00022927"/>
    </source>
</evidence>
<dbReference type="SUPFAM" id="SSF101967">
    <property type="entry name" value="Adhesin YadA, collagen-binding domain"/>
    <property type="match status" value="2"/>
</dbReference>
<feature type="domain" description="Trimeric autotransporter adhesin YadA-like C-terminal membrane anchor" evidence="11">
    <location>
        <begin position="248"/>
        <end position="306"/>
    </location>
</feature>
<dbReference type="InterPro" id="IPR008640">
    <property type="entry name" value="Adhesin_Head_dom"/>
</dbReference>
<keyword evidence="5" id="KW-1134">Transmembrane beta strand</keyword>
<comment type="subcellular location">
    <subcellularLocation>
        <location evidence="2">Cell outer membrane</location>
    </subcellularLocation>
    <subcellularLocation>
        <location evidence="1">Cell surface</location>
    </subcellularLocation>
</comment>
<dbReference type="Pfam" id="PF03895">
    <property type="entry name" value="YadA_anchor"/>
    <property type="match status" value="1"/>
</dbReference>
<keyword evidence="10" id="KW-0998">Cell outer membrane</keyword>
<dbReference type="InterPro" id="IPR005594">
    <property type="entry name" value="YadA_C"/>
</dbReference>
<accession>A0ABM7WCK9</accession>
<dbReference type="Pfam" id="PF05658">
    <property type="entry name" value="YadA_head"/>
    <property type="match status" value="2"/>
</dbReference>
<feature type="domain" description="Trimeric autotransporter adhesin YadA-like stalk" evidence="13">
    <location>
        <begin position="23"/>
        <end position="59"/>
    </location>
</feature>
<dbReference type="InterPro" id="IPR045584">
    <property type="entry name" value="Pilin-like"/>
</dbReference>
<dbReference type="SUPFAM" id="SSF54523">
    <property type="entry name" value="Pili subunits"/>
    <property type="match status" value="1"/>
</dbReference>
<evidence type="ECO:0000259" key="12">
    <source>
        <dbReference type="Pfam" id="PF05658"/>
    </source>
</evidence>
<organism evidence="14 15">
    <name type="scientific">Desulfofustis limnaeus</name>
    <dbReference type="NCBI Taxonomy" id="2740163"/>
    <lineage>
        <taxon>Bacteria</taxon>
        <taxon>Pseudomonadati</taxon>
        <taxon>Thermodesulfobacteriota</taxon>
        <taxon>Desulfobulbia</taxon>
        <taxon>Desulfobulbales</taxon>
        <taxon>Desulfocapsaceae</taxon>
        <taxon>Desulfofustis</taxon>
    </lineage>
</organism>
<name>A0ABM7WCK9_9BACT</name>
<evidence type="ECO:0000259" key="13">
    <source>
        <dbReference type="Pfam" id="PF05662"/>
    </source>
</evidence>
<keyword evidence="9" id="KW-0472">Membrane</keyword>
<dbReference type="EMBL" id="AP025516">
    <property type="protein sequence ID" value="BDD88632.1"/>
    <property type="molecule type" value="Genomic_DNA"/>
</dbReference>
<evidence type="ECO:0000256" key="2">
    <source>
        <dbReference type="ARBA" id="ARBA00004442"/>
    </source>
</evidence>
<keyword evidence="15" id="KW-1185">Reference proteome</keyword>
<evidence type="ECO:0000256" key="10">
    <source>
        <dbReference type="ARBA" id="ARBA00023237"/>
    </source>
</evidence>
<feature type="domain" description="Trimeric autotransporter adhesin YadA-like head" evidence="12">
    <location>
        <begin position="79"/>
        <end position="101"/>
    </location>
</feature>
<sequence length="306" mass="30635">MGNNSIADEPNTVSFGSVGNERRISNVAAGISDTDAVNYAQLSAISSDIAILSSGDSGTSSATGSGSLALGAGASARNNDTAIGYRSTVTADGSTAVGANTAIYSTNSVAVGADATVESGAAGGTAVGQGARVTSGATNSVALGNNSIADEPNTVSVGSVGNERRITNVAPGVNSTDAVNKGQLDQTNARVSKNASNIAQDRGYIYENRAAIEQNSETINRLENSLDDLRDESRSGIAAAAALIELMPSTPGKTTVNLGSATYQGAVAVGLTAVHRLSGIENMMLNTGISAAGEEVLVRAGVSWEF</sequence>
<keyword evidence="4" id="KW-0813">Transport</keyword>
<feature type="domain" description="Trimeric autotransporter adhesin YadA-like head" evidence="12">
    <location>
        <begin position="137"/>
        <end position="159"/>
    </location>
</feature>
<comment type="similarity">
    <text evidence="3">Belongs to the autotransporter-2 (AT-2) (TC 1.B.40) family.</text>
</comment>
<dbReference type="InterPro" id="IPR008635">
    <property type="entry name" value="Coiled_stalk_dom"/>
</dbReference>
<evidence type="ECO:0000313" key="14">
    <source>
        <dbReference type="EMBL" id="BDD88632.1"/>
    </source>
</evidence>